<evidence type="ECO:0000313" key="3">
    <source>
        <dbReference type="Proteomes" id="UP000318571"/>
    </source>
</evidence>
<sequence length="92" mass="11042">MRALSLVLVCLMAVFLQTEKTRSAPMKFMCDMCESNWLHCLMKCHMEQYMTRHEYNQNDVYMGTPNFTPKKTQLDHMFEHFMHQTGHNHVKK</sequence>
<organism evidence="2 3">
    <name type="scientific">Tigriopus californicus</name>
    <name type="common">Marine copepod</name>
    <dbReference type="NCBI Taxonomy" id="6832"/>
    <lineage>
        <taxon>Eukaryota</taxon>
        <taxon>Metazoa</taxon>
        <taxon>Ecdysozoa</taxon>
        <taxon>Arthropoda</taxon>
        <taxon>Crustacea</taxon>
        <taxon>Multicrustacea</taxon>
        <taxon>Hexanauplia</taxon>
        <taxon>Copepoda</taxon>
        <taxon>Harpacticoida</taxon>
        <taxon>Harpacticidae</taxon>
        <taxon>Tigriopus</taxon>
    </lineage>
</organism>
<proteinExistence type="predicted"/>
<keyword evidence="3" id="KW-1185">Reference proteome</keyword>
<accession>A0A553NT80</accession>
<reference evidence="2 3" key="1">
    <citation type="journal article" date="2018" name="Nat. Ecol. Evol.">
        <title>Genomic signatures of mitonuclear coevolution across populations of Tigriopus californicus.</title>
        <authorList>
            <person name="Barreto F.S."/>
            <person name="Watson E.T."/>
            <person name="Lima T.G."/>
            <person name="Willett C.S."/>
            <person name="Edmands S."/>
            <person name="Li W."/>
            <person name="Burton R.S."/>
        </authorList>
    </citation>
    <scope>NUCLEOTIDE SEQUENCE [LARGE SCALE GENOMIC DNA]</scope>
    <source>
        <strain evidence="2 3">San Diego</strain>
    </source>
</reference>
<feature type="chain" id="PRO_5021976277" evidence="1">
    <location>
        <begin position="24"/>
        <end position="92"/>
    </location>
</feature>
<keyword evidence="1" id="KW-0732">Signal</keyword>
<feature type="signal peptide" evidence="1">
    <location>
        <begin position="1"/>
        <end position="23"/>
    </location>
</feature>
<evidence type="ECO:0000313" key="2">
    <source>
        <dbReference type="EMBL" id="TRY68628.1"/>
    </source>
</evidence>
<gene>
    <name evidence="2" type="ORF">TCAL_15084</name>
</gene>
<name>A0A553NT80_TIGCA</name>
<dbReference type="OMA" id="CESNWLH"/>
<evidence type="ECO:0000256" key="1">
    <source>
        <dbReference type="SAM" id="SignalP"/>
    </source>
</evidence>
<dbReference type="Proteomes" id="UP000318571">
    <property type="component" value="Chromosome 1"/>
</dbReference>
<protein>
    <submittedName>
        <fullName evidence="2">Uncharacterized protein</fullName>
    </submittedName>
</protein>
<dbReference type="EMBL" id="VCGU01000010">
    <property type="protein sequence ID" value="TRY68628.1"/>
    <property type="molecule type" value="Genomic_DNA"/>
</dbReference>
<comment type="caution">
    <text evidence="2">The sequence shown here is derived from an EMBL/GenBank/DDBJ whole genome shotgun (WGS) entry which is preliminary data.</text>
</comment>
<dbReference type="AlphaFoldDB" id="A0A553NT80"/>